<dbReference type="SUPFAM" id="SSF53474">
    <property type="entry name" value="alpha/beta-Hydrolases"/>
    <property type="match status" value="1"/>
</dbReference>
<dbReference type="InterPro" id="IPR029058">
    <property type="entry name" value="AB_hydrolase_fold"/>
</dbReference>
<dbReference type="EMBL" id="UINC01002463">
    <property type="protein sequence ID" value="SUZ96943.1"/>
    <property type="molecule type" value="Genomic_DNA"/>
</dbReference>
<dbReference type="Pfam" id="PF00561">
    <property type="entry name" value="Abhydrolase_1"/>
    <property type="match status" value="1"/>
</dbReference>
<dbReference type="Gene3D" id="3.40.50.1820">
    <property type="entry name" value="alpha/beta hydrolase"/>
    <property type="match status" value="1"/>
</dbReference>
<dbReference type="InterPro" id="IPR050266">
    <property type="entry name" value="AB_hydrolase_sf"/>
</dbReference>
<reference evidence="2" key="1">
    <citation type="submission" date="2018-05" db="EMBL/GenBank/DDBJ databases">
        <authorList>
            <person name="Lanie J.A."/>
            <person name="Ng W.-L."/>
            <person name="Kazmierczak K.M."/>
            <person name="Andrzejewski T.M."/>
            <person name="Davidsen T.M."/>
            <person name="Wayne K.J."/>
            <person name="Tettelin H."/>
            <person name="Glass J.I."/>
            <person name="Rusch D."/>
            <person name="Podicherti R."/>
            <person name="Tsui H.-C.T."/>
            <person name="Winkler M.E."/>
        </authorList>
    </citation>
    <scope>NUCLEOTIDE SEQUENCE</scope>
</reference>
<proteinExistence type="predicted"/>
<evidence type="ECO:0000259" key="1">
    <source>
        <dbReference type="Pfam" id="PF00561"/>
    </source>
</evidence>
<dbReference type="PANTHER" id="PTHR43798">
    <property type="entry name" value="MONOACYLGLYCEROL LIPASE"/>
    <property type="match status" value="1"/>
</dbReference>
<feature type="domain" description="AB hydrolase-1" evidence="1">
    <location>
        <begin position="62"/>
        <end position="165"/>
    </location>
</feature>
<name>A0A381S725_9ZZZZ</name>
<dbReference type="InterPro" id="IPR000073">
    <property type="entry name" value="AB_hydrolase_1"/>
</dbReference>
<evidence type="ECO:0000313" key="2">
    <source>
        <dbReference type="EMBL" id="SUZ96943.1"/>
    </source>
</evidence>
<accession>A0A381S725</accession>
<gene>
    <name evidence="2" type="ORF">METZ01_LOCUS49797</name>
</gene>
<sequence>MKKIILIFSILFSAQTHGDDLFKNLLSNLGAPLSEIGFVEKSTTSIDGVKIIYYEKGTGNKTLLFIHGYGCNSKYWWAQLQHFSKNYRVISVDIGGHGESGINRDNYTMANFGADVVAVMNEENIQQSYLIGHSMGGPVALEAAVVLQDRVTAIIGVDTFHNIAKGPASPFVKILVNTMFKFRQSSATNDAVIKQFRDDANLDLKNWITNKAETTDPKASRGSLSSIIAMDYPTQLKKINVPIITLNSKYWMDTEVEEGQKEYSKYEVNFIDGVGHYVMMEKPTYFNNWLDDVLNERTIN</sequence>
<protein>
    <recommendedName>
        <fullName evidence="1">AB hydrolase-1 domain-containing protein</fullName>
    </recommendedName>
</protein>
<dbReference type="PANTHER" id="PTHR43798:SF33">
    <property type="entry name" value="HYDROLASE, PUTATIVE (AFU_ORTHOLOGUE AFUA_2G14860)-RELATED"/>
    <property type="match status" value="1"/>
</dbReference>
<organism evidence="2">
    <name type="scientific">marine metagenome</name>
    <dbReference type="NCBI Taxonomy" id="408172"/>
    <lineage>
        <taxon>unclassified sequences</taxon>
        <taxon>metagenomes</taxon>
        <taxon>ecological metagenomes</taxon>
    </lineage>
</organism>
<dbReference type="AlphaFoldDB" id="A0A381S725"/>
<dbReference type="GO" id="GO:0016020">
    <property type="term" value="C:membrane"/>
    <property type="evidence" value="ECO:0007669"/>
    <property type="project" value="TreeGrafter"/>
</dbReference>
<dbReference type="PRINTS" id="PR00111">
    <property type="entry name" value="ABHYDROLASE"/>
</dbReference>